<accession>A0A075WE22</accession>
<dbReference type="Proteomes" id="UP000028501">
    <property type="component" value="Chromosome"/>
</dbReference>
<dbReference type="HOGENOM" id="CLU_948648_0_0_2"/>
<proteinExistence type="predicted"/>
<dbReference type="GeneID" id="24794112"/>
<name>A0A075WE22_ARCFL</name>
<sequence length="309" mass="35374">MRPFRLKSIEIDSADMVVYAKTDAGEFSFHIVHAGSLGTQSFATGMLNGKYVIGVSSVTYQRVKSGEIDEEDEIKIAHEVTHYDERVISPVYATEMKLKWLRKLFGGNLNAANFFEDIFSKAVLTEIGYSKEKVEECVRVPLYPFWKMFQIYTGKSLPVVDPDTALKLKPHLRIITLLTAYSLMDIFAWQISGKPAKKIVNSEVVETLQKIIDLSSKPDAGICDFLEDNEEMVRRLHDKLGTDKFLDDLLRGVKDPFMQFRILIEKERLNKVVLNESDVMSVFRDVFGRVSSTQKVLQYSLCQWQSMLF</sequence>
<gene>
    <name evidence="1" type="ORF">AFULGI_00005880</name>
</gene>
<evidence type="ECO:0000313" key="2">
    <source>
        <dbReference type="Proteomes" id="UP000028501"/>
    </source>
</evidence>
<dbReference type="RefSeq" id="WP_048095095.1">
    <property type="nucleotide sequence ID" value="NZ_CP006577.1"/>
</dbReference>
<evidence type="ECO:0000313" key="1">
    <source>
        <dbReference type="EMBL" id="AIG97389.1"/>
    </source>
</evidence>
<dbReference type="KEGG" id="afg:AFULGI_00005880"/>
<organism evidence="1 2">
    <name type="scientific">Archaeoglobus fulgidus DSM 8774</name>
    <dbReference type="NCBI Taxonomy" id="1344584"/>
    <lineage>
        <taxon>Archaea</taxon>
        <taxon>Methanobacteriati</taxon>
        <taxon>Methanobacteriota</taxon>
        <taxon>Archaeoglobi</taxon>
        <taxon>Archaeoglobales</taxon>
        <taxon>Archaeoglobaceae</taxon>
        <taxon>Archaeoglobus</taxon>
    </lineage>
</organism>
<dbReference type="EMBL" id="CP006577">
    <property type="protein sequence ID" value="AIG97389.1"/>
    <property type="molecule type" value="Genomic_DNA"/>
</dbReference>
<dbReference type="AlphaFoldDB" id="A0A075WE22"/>
<protein>
    <submittedName>
        <fullName evidence="1">Uncharacterized protein</fullName>
    </submittedName>
</protein>
<reference evidence="1 2" key="1">
    <citation type="submission" date="2013-07" db="EMBL/GenBank/DDBJ databases">
        <title>Genome of Archaeoglobus fulgidus.</title>
        <authorList>
            <person name="Fiebig A."/>
            <person name="Birkeland N.-K."/>
        </authorList>
    </citation>
    <scope>NUCLEOTIDE SEQUENCE [LARGE SCALE GENOMIC DNA]</scope>
    <source>
        <strain evidence="1 2">DSM 8774</strain>
    </source>
</reference>